<dbReference type="RefSeq" id="XP_007780946.1">
    <property type="nucleotide sequence ID" value="XM_007782756.1"/>
</dbReference>
<evidence type="ECO:0000256" key="1">
    <source>
        <dbReference type="SAM" id="MobiDB-lite"/>
    </source>
</evidence>
<dbReference type="PANTHER" id="PTHR33840:SF1">
    <property type="entry name" value="TLE1 PHOSPHOLIPASE DOMAIN-CONTAINING PROTEIN"/>
    <property type="match status" value="1"/>
</dbReference>
<dbReference type="GeneID" id="19902179"/>
<evidence type="ECO:0000313" key="3">
    <source>
        <dbReference type="EMBL" id="EON65629.1"/>
    </source>
</evidence>
<accession>R7YV15</accession>
<sequence>MVCCDGTWQSSAHGTNADPSNITKISRLIAALGYGPDQNVCEAYNFLVSNYSLGDELCFFGFSRGACTVRATAGLVCRATIGSTGSLEETEWGRLPPPEEEGQYFESSKEGEDAKPLNNDVKIKVVGVWDTAGSLGYPDNAWRDVSDVNAPHGFQNTDIHPRRSASVKHLHTYRQVPEIENAFHALALEERRKPFALTLWWLPIDKQAKVIGNTNLIQYWFPGVHPFLDFNPMNIMGTIRSYSLATAKVLAADGKTKPNEKRKAGWETGLFIDSYDGIEDRAAGEEDRRPGAYPNPKPPVDKQSGAPGVYTTVDLTKECMHLVVEHLIQQGR</sequence>
<dbReference type="EMBL" id="JH767575">
    <property type="protein sequence ID" value="EON65629.1"/>
    <property type="molecule type" value="Genomic_DNA"/>
</dbReference>
<reference evidence="4" key="1">
    <citation type="submission" date="2012-06" db="EMBL/GenBank/DDBJ databases">
        <title>The genome sequence of Coniosporium apollinis CBS 100218.</title>
        <authorList>
            <consortium name="The Broad Institute Genome Sequencing Platform"/>
            <person name="Cuomo C."/>
            <person name="Gorbushina A."/>
            <person name="Noack S."/>
            <person name="Walker B."/>
            <person name="Young S.K."/>
            <person name="Zeng Q."/>
            <person name="Gargeya S."/>
            <person name="Fitzgerald M."/>
            <person name="Haas B."/>
            <person name="Abouelleil A."/>
            <person name="Alvarado L."/>
            <person name="Arachchi H.M."/>
            <person name="Berlin A.M."/>
            <person name="Chapman S.B."/>
            <person name="Goldberg J."/>
            <person name="Griggs A."/>
            <person name="Gujja S."/>
            <person name="Hansen M."/>
            <person name="Howarth C."/>
            <person name="Imamovic A."/>
            <person name="Larimer J."/>
            <person name="McCowan C."/>
            <person name="Montmayeur A."/>
            <person name="Murphy C."/>
            <person name="Neiman D."/>
            <person name="Pearson M."/>
            <person name="Priest M."/>
            <person name="Roberts A."/>
            <person name="Saif S."/>
            <person name="Shea T."/>
            <person name="Sisk P."/>
            <person name="Sykes S."/>
            <person name="Wortman J."/>
            <person name="Nusbaum C."/>
            <person name="Birren B."/>
        </authorList>
    </citation>
    <scope>NUCLEOTIDE SEQUENCE [LARGE SCALE GENOMIC DNA]</scope>
    <source>
        <strain evidence="4">CBS 100218</strain>
    </source>
</reference>
<evidence type="ECO:0000313" key="4">
    <source>
        <dbReference type="Proteomes" id="UP000016924"/>
    </source>
</evidence>
<gene>
    <name evidence="3" type="ORF">W97_04868</name>
</gene>
<dbReference type="STRING" id="1168221.R7YV15"/>
<dbReference type="HOGENOM" id="CLU_836816_0_0_1"/>
<protein>
    <recommendedName>
        <fullName evidence="2">T6SS Phospholipase effector Tle1-like catalytic domain-containing protein</fullName>
    </recommendedName>
</protein>
<feature type="region of interest" description="Disordered" evidence="1">
    <location>
        <begin position="283"/>
        <end position="307"/>
    </location>
</feature>
<feature type="domain" description="T6SS Phospholipase effector Tle1-like catalytic" evidence="2">
    <location>
        <begin position="31"/>
        <end position="225"/>
    </location>
</feature>
<dbReference type="Pfam" id="PF09994">
    <property type="entry name" value="T6SS_Tle1-like_cat"/>
    <property type="match status" value="1"/>
</dbReference>
<name>R7YV15_CONA1</name>
<proteinExistence type="predicted"/>
<dbReference type="OrthoDB" id="3057168at2759"/>
<dbReference type="Proteomes" id="UP000016924">
    <property type="component" value="Unassembled WGS sequence"/>
</dbReference>
<dbReference type="OMA" id="MNIMGTI"/>
<evidence type="ECO:0000259" key="2">
    <source>
        <dbReference type="Pfam" id="PF09994"/>
    </source>
</evidence>
<keyword evidence="4" id="KW-1185">Reference proteome</keyword>
<dbReference type="AlphaFoldDB" id="R7YV15"/>
<dbReference type="InterPro" id="IPR018712">
    <property type="entry name" value="Tle1-like_cat"/>
</dbReference>
<organism evidence="3 4">
    <name type="scientific">Coniosporium apollinis (strain CBS 100218)</name>
    <name type="common">Rock-inhabiting black yeast</name>
    <dbReference type="NCBI Taxonomy" id="1168221"/>
    <lineage>
        <taxon>Eukaryota</taxon>
        <taxon>Fungi</taxon>
        <taxon>Dikarya</taxon>
        <taxon>Ascomycota</taxon>
        <taxon>Pezizomycotina</taxon>
        <taxon>Dothideomycetes</taxon>
        <taxon>Dothideomycetes incertae sedis</taxon>
        <taxon>Coniosporium</taxon>
    </lineage>
</organism>
<dbReference type="PANTHER" id="PTHR33840">
    <property type="match status" value="1"/>
</dbReference>